<protein>
    <submittedName>
        <fullName evidence="1">Uncharacterized protein</fullName>
    </submittedName>
</protein>
<dbReference type="Proteomes" id="UP001268036">
    <property type="component" value="Unassembled WGS sequence"/>
</dbReference>
<organism evidence="1 2">
    <name type="scientific">Pseudomonas oryzihabitans</name>
    <dbReference type="NCBI Taxonomy" id="47885"/>
    <lineage>
        <taxon>Bacteria</taxon>
        <taxon>Pseudomonadati</taxon>
        <taxon>Pseudomonadota</taxon>
        <taxon>Gammaproteobacteria</taxon>
        <taxon>Pseudomonadales</taxon>
        <taxon>Pseudomonadaceae</taxon>
        <taxon>Pseudomonas</taxon>
    </lineage>
</organism>
<dbReference type="EMBL" id="JAVJAF010000001">
    <property type="protein sequence ID" value="MDR6233884.1"/>
    <property type="molecule type" value="Genomic_DNA"/>
</dbReference>
<evidence type="ECO:0000313" key="1">
    <source>
        <dbReference type="EMBL" id="MDR6233884.1"/>
    </source>
</evidence>
<proteinExistence type="predicted"/>
<dbReference type="AlphaFoldDB" id="A0AAJ2BGR1"/>
<comment type="caution">
    <text evidence="1">The sequence shown here is derived from an EMBL/GenBank/DDBJ whole genome shotgun (WGS) entry which is preliminary data.</text>
</comment>
<sequence>MNHALHSPRLALSAVHRAPAHKASRLLAFLGRLFCHERGGAVLCASPGATVLYRAS</sequence>
<evidence type="ECO:0000313" key="2">
    <source>
        <dbReference type="Proteomes" id="UP001268036"/>
    </source>
</evidence>
<reference evidence="1" key="1">
    <citation type="submission" date="2023-08" db="EMBL/GenBank/DDBJ databases">
        <title>Functional and genomic diversity of the sorghum phyllosphere microbiome.</title>
        <authorList>
            <person name="Shade A."/>
        </authorList>
    </citation>
    <scope>NUCLEOTIDE SEQUENCE</scope>
    <source>
        <strain evidence="1">SORGH_AS_0201</strain>
    </source>
</reference>
<dbReference type="RefSeq" id="WP_309757179.1">
    <property type="nucleotide sequence ID" value="NZ_JAVJAF010000001.1"/>
</dbReference>
<gene>
    <name evidence="1" type="ORF">QE440_001625</name>
</gene>
<name>A0AAJ2BGR1_9PSED</name>
<accession>A0AAJ2BGR1</accession>